<dbReference type="EMBL" id="JABFAC010000007">
    <property type="protein sequence ID" value="MBA0618372.1"/>
    <property type="molecule type" value="Genomic_DNA"/>
</dbReference>
<evidence type="ECO:0000256" key="3">
    <source>
        <dbReference type="ARBA" id="ARBA00022730"/>
    </source>
</evidence>
<keyword evidence="9" id="KW-1133">Transmembrane helix</keyword>
<accession>A0A7J8RYG9</accession>
<keyword evidence="11" id="KW-1185">Reference proteome</keyword>
<evidence type="ECO:0000256" key="9">
    <source>
        <dbReference type="SAM" id="Phobius"/>
    </source>
</evidence>
<evidence type="ECO:0000313" key="11">
    <source>
        <dbReference type="Proteomes" id="UP000593561"/>
    </source>
</evidence>
<proteinExistence type="inferred from homology"/>
<keyword evidence="7" id="KW-0689">Ribosomal protein</keyword>
<dbReference type="InterPro" id="IPR011332">
    <property type="entry name" value="Ribosomal_zn-bd"/>
</dbReference>
<evidence type="ECO:0000313" key="10">
    <source>
        <dbReference type="EMBL" id="MBA0618372.1"/>
    </source>
</evidence>
<dbReference type="Proteomes" id="UP000593561">
    <property type="component" value="Unassembled WGS sequence"/>
</dbReference>
<reference evidence="10 11" key="1">
    <citation type="journal article" date="2019" name="Genome Biol. Evol.">
        <title>Insights into the evolution of the New World diploid cottons (Gossypium, subgenus Houzingenia) based on genome sequencing.</title>
        <authorList>
            <person name="Grover C.E."/>
            <person name="Arick M.A. 2nd"/>
            <person name="Thrash A."/>
            <person name="Conover J.L."/>
            <person name="Sanders W.S."/>
            <person name="Peterson D.G."/>
            <person name="Frelichowski J.E."/>
            <person name="Scheffler J.A."/>
            <person name="Scheffler B.E."/>
            <person name="Wendel J.F."/>
        </authorList>
    </citation>
    <scope>NUCLEOTIDE SEQUENCE [LARGE SCALE GENOMIC DNA]</scope>
    <source>
        <strain evidence="10">27</strain>
        <tissue evidence="10">Leaf</tissue>
    </source>
</reference>
<keyword evidence="9" id="KW-0472">Membrane</keyword>
<gene>
    <name evidence="10" type="ORF">Godav_027732</name>
</gene>
<dbReference type="SUPFAM" id="SSF57829">
    <property type="entry name" value="Zn-binding ribosomal proteins"/>
    <property type="match status" value="1"/>
</dbReference>
<dbReference type="GO" id="GO:0006412">
    <property type="term" value="P:translation"/>
    <property type="evidence" value="ECO:0007669"/>
    <property type="project" value="InterPro"/>
</dbReference>
<keyword evidence="9" id="KW-0812">Transmembrane</keyword>
<comment type="caution">
    <text evidence="10">The sequence shown here is derived from an EMBL/GenBank/DDBJ whole genome shotgun (WGS) entry which is preliminary data.</text>
</comment>
<keyword evidence="5" id="KW-0862">Zinc</keyword>
<dbReference type="Gene3D" id="2.20.25.30">
    <property type="match status" value="1"/>
</dbReference>
<dbReference type="GO" id="GO:0022625">
    <property type="term" value="C:cytosolic large ribosomal subunit"/>
    <property type="evidence" value="ECO:0007669"/>
    <property type="project" value="TreeGrafter"/>
</dbReference>
<evidence type="ECO:0000256" key="4">
    <source>
        <dbReference type="ARBA" id="ARBA00022771"/>
    </source>
</evidence>
<dbReference type="InterPro" id="IPR001569">
    <property type="entry name" value="Ribosomal_eL37"/>
</dbReference>
<dbReference type="GO" id="GO:0008270">
    <property type="term" value="F:zinc ion binding"/>
    <property type="evidence" value="ECO:0007669"/>
    <property type="project" value="UniProtKB-KW"/>
</dbReference>
<organism evidence="10 11">
    <name type="scientific">Gossypium davidsonii</name>
    <name type="common">Davidson's cotton</name>
    <name type="synonym">Gossypium klotzschianum subsp. davidsonii</name>
    <dbReference type="NCBI Taxonomy" id="34287"/>
    <lineage>
        <taxon>Eukaryota</taxon>
        <taxon>Viridiplantae</taxon>
        <taxon>Streptophyta</taxon>
        <taxon>Embryophyta</taxon>
        <taxon>Tracheophyta</taxon>
        <taxon>Spermatophyta</taxon>
        <taxon>Magnoliopsida</taxon>
        <taxon>eudicotyledons</taxon>
        <taxon>Gunneridae</taxon>
        <taxon>Pentapetalae</taxon>
        <taxon>rosids</taxon>
        <taxon>malvids</taxon>
        <taxon>Malvales</taxon>
        <taxon>Malvaceae</taxon>
        <taxon>Malvoideae</taxon>
        <taxon>Gossypium</taxon>
    </lineage>
</organism>
<sequence>MHSPYSAGLQPNGRLVACNVITALIGFAPITSIARNSHYAPSAPIRIPPAFHIFYSIFCPHQASDSPTFPFLFPSIGSAIGSFGKRRNKTHTLCVRCGCRSFHLQKSRCSACVFSAARKMTCKCLVYFFFVIQIVYCVFRFCC</sequence>
<name>A0A7J8RYG9_GOSDV</name>
<dbReference type="PANTHER" id="PTHR10768:SF25">
    <property type="entry name" value="LARGE RIBOSOMAL SUBUNIT PROTEIN EL37X-RELATED"/>
    <property type="match status" value="1"/>
</dbReference>
<dbReference type="GO" id="GO:0019843">
    <property type="term" value="F:rRNA binding"/>
    <property type="evidence" value="ECO:0007669"/>
    <property type="project" value="UniProtKB-KW"/>
</dbReference>
<keyword evidence="6" id="KW-0694">RNA-binding</keyword>
<evidence type="ECO:0000256" key="7">
    <source>
        <dbReference type="ARBA" id="ARBA00022980"/>
    </source>
</evidence>
<dbReference type="PANTHER" id="PTHR10768">
    <property type="entry name" value="60S RIBOSOMAL PROTEIN L37"/>
    <property type="match status" value="1"/>
</dbReference>
<evidence type="ECO:0000256" key="1">
    <source>
        <dbReference type="ARBA" id="ARBA00009805"/>
    </source>
</evidence>
<feature type="transmembrane region" description="Helical" evidence="9">
    <location>
        <begin position="125"/>
        <end position="142"/>
    </location>
</feature>
<dbReference type="InterPro" id="IPR011331">
    <property type="entry name" value="Ribosomal_eL37/eL43"/>
</dbReference>
<evidence type="ECO:0000256" key="5">
    <source>
        <dbReference type="ARBA" id="ARBA00022833"/>
    </source>
</evidence>
<dbReference type="Pfam" id="PF01907">
    <property type="entry name" value="Ribosomal_L37e"/>
    <property type="match status" value="1"/>
</dbReference>
<keyword evidence="2" id="KW-0479">Metal-binding</keyword>
<keyword evidence="8" id="KW-0687">Ribonucleoprotein</keyword>
<dbReference type="GO" id="GO:0003735">
    <property type="term" value="F:structural constituent of ribosome"/>
    <property type="evidence" value="ECO:0007669"/>
    <property type="project" value="InterPro"/>
</dbReference>
<protein>
    <submittedName>
        <fullName evidence="10">Uncharacterized protein</fullName>
    </submittedName>
</protein>
<evidence type="ECO:0000256" key="2">
    <source>
        <dbReference type="ARBA" id="ARBA00022723"/>
    </source>
</evidence>
<keyword evidence="4" id="KW-0863">Zinc-finger</keyword>
<evidence type="ECO:0000256" key="8">
    <source>
        <dbReference type="ARBA" id="ARBA00023274"/>
    </source>
</evidence>
<comment type="similarity">
    <text evidence="1">Belongs to the eukaryotic ribosomal protein eL37 family.</text>
</comment>
<dbReference type="AlphaFoldDB" id="A0A7J8RYG9"/>
<keyword evidence="3" id="KW-0699">rRNA-binding</keyword>
<evidence type="ECO:0000256" key="6">
    <source>
        <dbReference type="ARBA" id="ARBA00022884"/>
    </source>
</evidence>